<proteinExistence type="predicted"/>
<name>A0AAD9ZIB2_9LECA</name>
<protein>
    <submittedName>
        <fullName evidence="2">Uncharacterized protein</fullName>
    </submittedName>
</protein>
<reference evidence="2" key="1">
    <citation type="submission" date="2022-11" db="EMBL/GenBank/DDBJ databases">
        <title>Chromosomal genome sequence assembly and mating type (MAT) locus characterization of the leprose asexual lichenized fungus Lepraria neglecta (Nyl.) Erichsen.</title>
        <authorList>
            <person name="Allen J.L."/>
            <person name="Pfeffer B."/>
        </authorList>
    </citation>
    <scope>NUCLEOTIDE SEQUENCE</scope>
    <source>
        <strain evidence="2">Allen 5258</strain>
    </source>
</reference>
<sequence length="210" mass="24780">MHCPQRPPRNNTDHLGSLSGKLSAQAVMNDKMEEWMKQREEQVQRFTHSEIQAEILRQRIQELESQCLEIHSQDSDDFHFKQNVEKLERLKDQLATLQQPASLASEGRAHMERVFEIARKGMQTGIVPPDSEDVLNNCQNWLDSMEAERRKRRVHEFGLFRQGWTNADWDTRVGMMRWMGRWGTRHVVGQRVRYEVARVGMKAAIWISRR</sequence>
<gene>
    <name evidence="2" type="ORF">OEA41_000275</name>
</gene>
<evidence type="ECO:0000313" key="3">
    <source>
        <dbReference type="Proteomes" id="UP001276659"/>
    </source>
</evidence>
<organism evidence="2 3">
    <name type="scientific">Lepraria neglecta</name>
    <dbReference type="NCBI Taxonomy" id="209136"/>
    <lineage>
        <taxon>Eukaryota</taxon>
        <taxon>Fungi</taxon>
        <taxon>Dikarya</taxon>
        <taxon>Ascomycota</taxon>
        <taxon>Pezizomycotina</taxon>
        <taxon>Lecanoromycetes</taxon>
        <taxon>OSLEUM clade</taxon>
        <taxon>Lecanoromycetidae</taxon>
        <taxon>Lecanorales</taxon>
        <taxon>Lecanorineae</taxon>
        <taxon>Stereocaulaceae</taxon>
        <taxon>Lepraria</taxon>
    </lineage>
</organism>
<keyword evidence="3" id="KW-1185">Reference proteome</keyword>
<dbReference type="EMBL" id="JASNWA010000003">
    <property type="protein sequence ID" value="KAK3178142.1"/>
    <property type="molecule type" value="Genomic_DNA"/>
</dbReference>
<comment type="caution">
    <text evidence="2">The sequence shown here is derived from an EMBL/GenBank/DDBJ whole genome shotgun (WGS) entry which is preliminary data.</text>
</comment>
<evidence type="ECO:0000313" key="2">
    <source>
        <dbReference type="EMBL" id="KAK3178142.1"/>
    </source>
</evidence>
<evidence type="ECO:0000256" key="1">
    <source>
        <dbReference type="SAM" id="Coils"/>
    </source>
</evidence>
<accession>A0AAD9ZIB2</accession>
<keyword evidence="1" id="KW-0175">Coiled coil</keyword>
<dbReference type="Proteomes" id="UP001276659">
    <property type="component" value="Unassembled WGS sequence"/>
</dbReference>
<feature type="coiled-coil region" evidence="1">
    <location>
        <begin position="46"/>
        <end position="73"/>
    </location>
</feature>
<dbReference type="AlphaFoldDB" id="A0AAD9ZIB2"/>